<dbReference type="PIRSF" id="PIRSF036551">
    <property type="entry name" value="Chitosanase"/>
    <property type="match status" value="1"/>
</dbReference>
<accession>A0A101R414</accession>
<comment type="function">
    <text evidence="1">Aids in the defense against invading fungal pathogens by degrading their cell wall chitosan.</text>
</comment>
<dbReference type="InterPro" id="IPR023346">
    <property type="entry name" value="Lysozyme-like_dom_sf"/>
</dbReference>
<dbReference type="AlphaFoldDB" id="A0A101R414"/>
<evidence type="ECO:0000256" key="2">
    <source>
        <dbReference type="PIRSR" id="PIRSR036551-1"/>
    </source>
</evidence>
<comment type="catalytic activity">
    <reaction evidence="1">
        <text>Endohydrolysis of beta-(1-&gt;4)-linkages between D-glucosamine residues in a partly acetylated chitosan.</text>
        <dbReference type="EC" id="3.2.1.132"/>
    </reaction>
</comment>
<evidence type="ECO:0000313" key="4">
    <source>
        <dbReference type="EMBL" id="KUN41284.1"/>
    </source>
</evidence>
<organism evidence="4 5">
    <name type="scientific">Streptomyces longwoodensis</name>
    <dbReference type="NCBI Taxonomy" id="68231"/>
    <lineage>
        <taxon>Bacteria</taxon>
        <taxon>Bacillati</taxon>
        <taxon>Actinomycetota</taxon>
        <taxon>Actinomycetes</taxon>
        <taxon>Kitasatosporales</taxon>
        <taxon>Streptomycetaceae</taxon>
        <taxon>Streptomyces</taxon>
    </lineage>
</organism>
<dbReference type="InterPro" id="IPR000400">
    <property type="entry name" value="Glyco_hydro_46"/>
</dbReference>
<dbReference type="InterPro" id="IPR006311">
    <property type="entry name" value="TAT_signal"/>
</dbReference>
<dbReference type="Pfam" id="PF01374">
    <property type="entry name" value="Glyco_hydro_46"/>
    <property type="match status" value="1"/>
</dbReference>
<feature type="chain" id="PRO_5039098001" description="Chitosanase" evidence="3">
    <location>
        <begin position="34"/>
        <end position="280"/>
    </location>
</feature>
<keyword evidence="3" id="KW-0732">Signal</keyword>
<dbReference type="PROSITE" id="PS51318">
    <property type="entry name" value="TAT"/>
    <property type="match status" value="1"/>
</dbReference>
<proteinExistence type="inferred from homology"/>
<keyword evidence="1" id="KW-0326">Glycosidase</keyword>
<dbReference type="PROSITE" id="PS60000">
    <property type="entry name" value="CHITOSANASE_46_80"/>
    <property type="match status" value="1"/>
</dbReference>
<evidence type="ECO:0000256" key="1">
    <source>
        <dbReference type="PIRNR" id="PIRNR036551"/>
    </source>
</evidence>
<feature type="signal peptide" evidence="3">
    <location>
        <begin position="1"/>
        <end position="33"/>
    </location>
</feature>
<dbReference type="CDD" id="cd00978">
    <property type="entry name" value="chitosanase_GH46"/>
    <property type="match status" value="1"/>
</dbReference>
<dbReference type="EC" id="3.2.1.132" evidence="1"/>
<gene>
    <name evidence="4" type="ORF">AQJ30_03020</name>
</gene>
<dbReference type="SUPFAM" id="SSF53955">
    <property type="entry name" value="Lysozyme-like"/>
    <property type="match status" value="1"/>
</dbReference>
<keyword evidence="1" id="KW-0964">Secreted</keyword>
<dbReference type="GO" id="GO:0005975">
    <property type="term" value="P:carbohydrate metabolic process"/>
    <property type="evidence" value="ECO:0007669"/>
    <property type="project" value="UniProtKB-UniRule"/>
</dbReference>
<keyword evidence="1" id="KW-0378">Hydrolase</keyword>
<sequence length="280" mass="30610">MVRTPDDTAGPSGTSRRTVIALMGALAATPLLASPGEAATRPLAAVGLDDPAKKEIAMKLVSSAENSSLDWKAQYQYIEDIGDGRGYTAGIIGFCSGTGDMLDLVQLYTDRKPGNVLAGYLPALRRVDGTDSHAGLDPNFPRDWRRAAQDTAFQQAQNDERDRVYFNPAVRQGKTDGLRALGQFAYYDAIVMHGDGDDPTSFRNIRKRALRSAKPPAQGGNETTYLNAFLDARVWAMKQEEAHSDTSRVDTAQRVFLRNGNLDLNPPLDWKVYGDSYHIG</sequence>
<dbReference type="Proteomes" id="UP000053271">
    <property type="component" value="Unassembled WGS sequence"/>
</dbReference>
<feature type="active site" description="Nucleophile" evidence="2">
    <location>
        <position position="83"/>
    </location>
</feature>
<keyword evidence="5" id="KW-1185">Reference proteome</keyword>
<dbReference type="Gene3D" id="1.20.141.10">
    <property type="entry name" value="Chitosanase, subunit A, domain 1"/>
    <property type="match status" value="1"/>
</dbReference>
<dbReference type="Gene3D" id="3.30.386.10">
    <property type="entry name" value="Chitosanase, subunit A, domain 2"/>
    <property type="match status" value="1"/>
</dbReference>
<dbReference type="STRING" id="68231.AQJ30_03020"/>
<dbReference type="EMBL" id="LMWS01000004">
    <property type="protein sequence ID" value="KUN41284.1"/>
    <property type="molecule type" value="Genomic_DNA"/>
</dbReference>
<dbReference type="GO" id="GO:0016977">
    <property type="term" value="F:chitosanase activity"/>
    <property type="evidence" value="ECO:0007669"/>
    <property type="project" value="UniProtKB-UniRule"/>
</dbReference>
<protein>
    <recommendedName>
        <fullName evidence="1">Chitosanase</fullName>
        <ecNumber evidence="1">3.2.1.132</ecNumber>
    </recommendedName>
</protein>
<evidence type="ECO:0000256" key="3">
    <source>
        <dbReference type="SAM" id="SignalP"/>
    </source>
</evidence>
<dbReference type="InterPro" id="IPR023099">
    <property type="entry name" value="Glyco_hydro_46_N"/>
</dbReference>
<comment type="subcellular location">
    <subcellularLocation>
        <location evidence="1">Secreted</location>
    </subcellularLocation>
</comment>
<name>A0A101R414_9ACTN</name>
<feature type="active site" description="Proton donor" evidence="2">
    <location>
        <position position="65"/>
    </location>
</feature>
<dbReference type="GO" id="GO:0005576">
    <property type="term" value="C:extracellular region"/>
    <property type="evidence" value="ECO:0007669"/>
    <property type="project" value="UniProtKB-SubCell"/>
</dbReference>
<evidence type="ECO:0000313" key="5">
    <source>
        <dbReference type="Proteomes" id="UP000053271"/>
    </source>
</evidence>
<comment type="similarity">
    <text evidence="1">Belongs to the glycosyl hydrolase 46 family.</text>
</comment>
<comment type="caution">
    <text evidence="4">The sequence shown here is derived from an EMBL/GenBank/DDBJ whole genome shotgun (WGS) entry which is preliminary data.</text>
</comment>
<reference evidence="4 5" key="1">
    <citation type="submission" date="2015-10" db="EMBL/GenBank/DDBJ databases">
        <title>Draft genome sequence of Streptomyces longwoodensis DSM 41677, type strain for the species Streptomyces longwoodensis.</title>
        <authorList>
            <person name="Ruckert C."/>
            <person name="Winkler A."/>
            <person name="Kalinowski J."/>
            <person name="Kampfer P."/>
            <person name="Glaeser S."/>
        </authorList>
    </citation>
    <scope>NUCLEOTIDE SEQUENCE [LARGE SCALE GENOMIC DNA]</scope>
    <source>
        <strain evidence="4 5">DSM 41677</strain>
    </source>
</reference>